<name>A0ABU9T3T8_9HYPH</name>
<evidence type="ECO:0000313" key="5">
    <source>
        <dbReference type="EMBL" id="MEM5500418.1"/>
    </source>
</evidence>
<organism evidence="5 6">
    <name type="scientific">Ahrensia kielensis</name>
    <dbReference type="NCBI Taxonomy" id="76980"/>
    <lineage>
        <taxon>Bacteria</taxon>
        <taxon>Pseudomonadati</taxon>
        <taxon>Pseudomonadota</taxon>
        <taxon>Alphaproteobacteria</taxon>
        <taxon>Hyphomicrobiales</taxon>
        <taxon>Ahrensiaceae</taxon>
        <taxon>Ahrensia</taxon>
    </lineage>
</organism>
<dbReference type="SUPFAM" id="SSF48008">
    <property type="entry name" value="GntR ligand-binding domain-like"/>
    <property type="match status" value="1"/>
</dbReference>
<dbReference type="EMBL" id="JBBMQO010000001">
    <property type="protein sequence ID" value="MEM5500418.1"/>
    <property type="molecule type" value="Genomic_DNA"/>
</dbReference>
<evidence type="ECO:0000259" key="4">
    <source>
        <dbReference type="PROSITE" id="PS50949"/>
    </source>
</evidence>
<dbReference type="PANTHER" id="PTHR43537">
    <property type="entry name" value="TRANSCRIPTIONAL REGULATOR, GNTR FAMILY"/>
    <property type="match status" value="1"/>
</dbReference>
<dbReference type="InterPro" id="IPR000524">
    <property type="entry name" value="Tscrpt_reg_HTH_GntR"/>
</dbReference>
<dbReference type="PANTHER" id="PTHR43537:SF49">
    <property type="entry name" value="TRANSCRIPTIONAL REGULATORY PROTEIN"/>
    <property type="match status" value="1"/>
</dbReference>
<dbReference type="InterPro" id="IPR036388">
    <property type="entry name" value="WH-like_DNA-bd_sf"/>
</dbReference>
<dbReference type="Pfam" id="PF00392">
    <property type="entry name" value="GntR"/>
    <property type="match status" value="1"/>
</dbReference>
<evidence type="ECO:0000256" key="3">
    <source>
        <dbReference type="ARBA" id="ARBA00023163"/>
    </source>
</evidence>
<evidence type="ECO:0000256" key="1">
    <source>
        <dbReference type="ARBA" id="ARBA00023015"/>
    </source>
</evidence>
<dbReference type="PRINTS" id="PR00035">
    <property type="entry name" value="HTHGNTR"/>
</dbReference>
<proteinExistence type="predicted"/>
<gene>
    <name evidence="5" type="ORF">WNY59_02335</name>
</gene>
<feature type="domain" description="HTH gntR-type" evidence="4">
    <location>
        <begin position="18"/>
        <end position="85"/>
    </location>
</feature>
<keyword evidence="6" id="KW-1185">Reference proteome</keyword>
<comment type="caution">
    <text evidence="5">The sequence shown here is derived from an EMBL/GenBank/DDBJ whole genome shotgun (WGS) entry which is preliminary data.</text>
</comment>
<dbReference type="InterPro" id="IPR008920">
    <property type="entry name" value="TF_FadR/GntR_C"/>
</dbReference>
<keyword evidence="3" id="KW-0804">Transcription</keyword>
<sequence length="233" mass="25733">MQQTPKTPKGQGTPSRTDALAETAYKFIRDGISSGELKPEQRITEMQVAEMMGVSRTPVREAIRRLESDGLLVYTSRHGLVVNQLDYHEIVQLYAMREILETNAAELAAQRASDAEINIMTDIVEMEEEADPADASLAARHNRVFHDALHQSAHNRFLLQSMSALSNSMVLLGGTTLSSPERRQAAIAEHRAILSAVRARDQAAASSAMSAHIRNAQGVRLKMIMQSRAKNED</sequence>
<dbReference type="InterPro" id="IPR000485">
    <property type="entry name" value="AsnC-type_HTH_dom"/>
</dbReference>
<dbReference type="Proteomes" id="UP001477870">
    <property type="component" value="Unassembled WGS sequence"/>
</dbReference>
<dbReference type="RefSeq" id="WP_342846568.1">
    <property type="nucleotide sequence ID" value="NZ_JBBMQO010000001.1"/>
</dbReference>
<keyword evidence="1" id="KW-0805">Transcription regulation</keyword>
<evidence type="ECO:0000313" key="6">
    <source>
        <dbReference type="Proteomes" id="UP001477870"/>
    </source>
</evidence>
<dbReference type="SMART" id="SM00345">
    <property type="entry name" value="HTH_GNTR"/>
    <property type="match status" value="1"/>
</dbReference>
<dbReference type="SUPFAM" id="SSF46785">
    <property type="entry name" value="Winged helix' DNA-binding domain"/>
    <property type="match status" value="1"/>
</dbReference>
<keyword evidence="2" id="KW-0238">DNA-binding</keyword>
<dbReference type="Pfam" id="PF07729">
    <property type="entry name" value="FCD"/>
    <property type="match status" value="1"/>
</dbReference>
<reference evidence="5 6" key="1">
    <citation type="submission" date="2024-03" db="EMBL/GenBank/DDBJ databases">
        <title>Community enrichment and isolation of bacterial strains for fucoidan degradation.</title>
        <authorList>
            <person name="Sichert A."/>
        </authorList>
    </citation>
    <scope>NUCLEOTIDE SEQUENCE [LARGE SCALE GENOMIC DNA]</scope>
    <source>
        <strain evidence="5 6">AS62</strain>
    </source>
</reference>
<dbReference type="Gene3D" id="1.20.120.530">
    <property type="entry name" value="GntR ligand-binding domain-like"/>
    <property type="match status" value="1"/>
</dbReference>
<dbReference type="CDD" id="cd07377">
    <property type="entry name" value="WHTH_GntR"/>
    <property type="match status" value="1"/>
</dbReference>
<accession>A0ABU9T3T8</accession>
<dbReference type="InterPro" id="IPR011711">
    <property type="entry name" value="GntR_C"/>
</dbReference>
<protein>
    <submittedName>
        <fullName evidence="5">GntR family transcriptional regulator</fullName>
    </submittedName>
</protein>
<dbReference type="SMART" id="SM00895">
    <property type="entry name" value="FCD"/>
    <property type="match status" value="1"/>
</dbReference>
<dbReference type="InterPro" id="IPR036390">
    <property type="entry name" value="WH_DNA-bd_sf"/>
</dbReference>
<dbReference type="Gene3D" id="1.10.10.10">
    <property type="entry name" value="Winged helix-like DNA-binding domain superfamily/Winged helix DNA-binding domain"/>
    <property type="match status" value="1"/>
</dbReference>
<dbReference type="PROSITE" id="PS50949">
    <property type="entry name" value="HTH_GNTR"/>
    <property type="match status" value="1"/>
</dbReference>
<dbReference type="PRINTS" id="PR00033">
    <property type="entry name" value="HTHASNC"/>
</dbReference>
<evidence type="ECO:0000256" key="2">
    <source>
        <dbReference type="ARBA" id="ARBA00023125"/>
    </source>
</evidence>